<comment type="caution">
    <text evidence="1">The sequence shown here is derived from an EMBL/GenBank/DDBJ whole genome shotgun (WGS) entry which is preliminary data.</text>
</comment>
<dbReference type="PANTHER" id="PTHR35145">
    <property type="entry name" value="CYTOPLASMIC PROTEIN-RELATED"/>
    <property type="match status" value="1"/>
</dbReference>
<dbReference type="InterPro" id="IPR038056">
    <property type="entry name" value="YjbR-like_sf"/>
</dbReference>
<reference evidence="1" key="1">
    <citation type="submission" date="2021-04" db="EMBL/GenBank/DDBJ databases">
        <title>Genome based classification of Actinospica acidithermotolerans sp. nov., an actinobacterium isolated from an Indonesian hot spring.</title>
        <authorList>
            <person name="Kusuma A.B."/>
            <person name="Putra K.E."/>
            <person name="Nafisah S."/>
            <person name="Loh J."/>
            <person name="Nouioui I."/>
            <person name="Goodfellow M."/>
        </authorList>
    </citation>
    <scope>NUCLEOTIDE SEQUENCE</scope>
    <source>
        <strain evidence="1">MGRD01-02</strain>
    </source>
</reference>
<dbReference type="Proteomes" id="UP000676325">
    <property type="component" value="Unassembled WGS sequence"/>
</dbReference>
<organism evidence="1 2">
    <name type="scientific">Actinospica acidithermotolerans</name>
    <dbReference type="NCBI Taxonomy" id="2828514"/>
    <lineage>
        <taxon>Bacteria</taxon>
        <taxon>Bacillati</taxon>
        <taxon>Actinomycetota</taxon>
        <taxon>Actinomycetes</taxon>
        <taxon>Catenulisporales</taxon>
        <taxon>Actinospicaceae</taxon>
        <taxon>Actinospica</taxon>
    </lineage>
</organism>
<dbReference type="RefSeq" id="WP_212521855.1">
    <property type="nucleotide sequence ID" value="NZ_JAGSOH010000152.1"/>
</dbReference>
<proteinExistence type="predicted"/>
<dbReference type="PANTHER" id="PTHR35145:SF1">
    <property type="entry name" value="CYTOPLASMIC PROTEIN"/>
    <property type="match status" value="1"/>
</dbReference>
<dbReference type="GO" id="GO:0003677">
    <property type="term" value="F:DNA binding"/>
    <property type="evidence" value="ECO:0007669"/>
    <property type="project" value="UniProtKB-KW"/>
</dbReference>
<dbReference type="Gene3D" id="3.90.1150.30">
    <property type="match status" value="1"/>
</dbReference>
<keyword evidence="2" id="KW-1185">Reference proteome</keyword>
<protein>
    <submittedName>
        <fullName evidence="1">MmcQ/YjbR family DNA-binding protein</fullName>
    </submittedName>
</protein>
<name>A0A941EFX6_9ACTN</name>
<sequence>MWTADRLRAVCLDQPAAEETFPFSAELSVFKVAGKVFALCALDETPLRISLKCVPEVAVKLRIEYPAITAGYHLNKQHWNTVLIDGSVPDDLVREMIEDSYDLVRAKLPRNVRNTLGDVAPGK</sequence>
<gene>
    <name evidence="1" type="ORF">KDK95_30795</name>
</gene>
<evidence type="ECO:0000313" key="1">
    <source>
        <dbReference type="EMBL" id="MBR7830731.1"/>
    </source>
</evidence>
<accession>A0A941EFX6</accession>
<dbReference type="AlphaFoldDB" id="A0A941EFX6"/>
<dbReference type="SUPFAM" id="SSF142906">
    <property type="entry name" value="YjbR-like"/>
    <property type="match status" value="1"/>
</dbReference>
<dbReference type="InterPro" id="IPR058532">
    <property type="entry name" value="YjbR/MT2646/Rv2570-like"/>
</dbReference>
<keyword evidence="1" id="KW-0238">DNA-binding</keyword>
<dbReference type="InterPro" id="IPR007351">
    <property type="entry name" value="YjbR"/>
</dbReference>
<evidence type="ECO:0000313" key="2">
    <source>
        <dbReference type="Proteomes" id="UP000676325"/>
    </source>
</evidence>
<dbReference type="Pfam" id="PF04237">
    <property type="entry name" value="YjbR"/>
    <property type="match status" value="1"/>
</dbReference>
<dbReference type="EMBL" id="JAGSOH010000152">
    <property type="protein sequence ID" value="MBR7830731.1"/>
    <property type="molecule type" value="Genomic_DNA"/>
</dbReference>